<dbReference type="Pfam" id="PF01464">
    <property type="entry name" value="SLT"/>
    <property type="match status" value="1"/>
</dbReference>
<evidence type="ECO:0000256" key="2">
    <source>
        <dbReference type="SAM" id="Phobius"/>
    </source>
</evidence>
<reference evidence="4 5" key="1">
    <citation type="journal article" date="2011" name="J. Bacteriol.">
        <title>Complete Genome Sequence of the Aerobic Marine Methanotroph Methylomonas methanica MC09.</title>
        <authorList>
            <person name="Boden R."/>
            <person name="Cunliffe M."/>
            <person name="Scanlan J."/>
            <person name="Moussard H."/>
            <person name="Kits K.D."/>
            <person name="Klotz M.G."/>
            <person name="Jetten M.S."/>
            <person name="Vuilleumier S."/>
            <person name="Han J."/>
            <person name="Peters L."/>
            <person name="Mikhailova N."/>
            <person name="Teshima H."/>
            <person name="Tapia R."/>
            <person name="Kyrpides N."/>
            <person name="Ivanova N."/>
            <person name="Pagani I."/>
            <person name="Cheng J.F."/>
            <person name="Goodwin L."/>
            <person name="Han C."/>
            <person name="Hauser L."/>
            <person name="Land M.L."/>
            <person name="Lapidus A."/>
            <person name="Lucas S."/>
            <person name="Pitluck S."/>
            <person name="Woyke T."/>
            <person name="Stein L."/>
            <person name="Murrell J.C."/>
        </authorList>
    </citation>
    <scope>NUCLEOTIDE SEQUENCE [LARGE SCALE GENOMIC DNA]</scope>
    <source>
        <strain evidence="4 5">MC09</strain>
    </source>
</reference>
<keyword evidence="2" id="KW-1133">Transmembrane helix</keyword>
<evidence type="ECO:0000259" key="3">
    <source>
        <dbReference type="Pfam" id="PF01464"/>
    </source>
</evidence>
<keyword evidence="5" id="KW-1185">Reference proteome</keyword>
<proteinExistence type="predicted"/>
<dbReference type="Gene3D" id="1.10.530.10">
    <property type="match status" value="1"/>
</dbReference>
<dbReference type="Proteomes" id="UP000008888">
    <property type="component" value="Chromosome"/>
</dbReference>
<reference key="2">
    <citation type="submission" date="2011-05" db="EMBL/GenBank/DDBJ databases">
        <title>Complete genome sequence of the aerobic marine methanotroph Methylomonas methanica MC09.</title>
        <authorList>
            <person name="Boden R."/>
            <person name="Cunliffe M."/>
            <person name="Scanlan J."/>
            <person name="Moussard H."/>
            <person name="Kits K.D."/>
            <person name="Klotz M."/>
            <person name="Jetten M."/>
            <person name="Vuilleumier S."/>
            <person name="Han J."/>
            <person name="Peters L."/>
            <person name="Mikhailova N."/>
            <person name="Teshima H."/>
            <person name="Tapia R."/>
            <person name="Kyrpides N."/>
            <person name="Ivanova N."/>
            <person name="Pagani I."/>
            <person name="Cheng J.-F."/>
            <person name="Goodwin L."/>
            <person name="Han C."/>
            <person name="Hauser L."/>
            <person name="Land M."/>
            <person name="Lapidus A."/>
            <person name="Lucas S."/>
            <person name="Pitluck S."/>
            <person name="Woyke T."/>
            <person name="Stein L.Y."/>
            <person name="Murrell C."/>
        </authorList>
    </citation>
    <scope>NUCLEOTIDE SEQUENCE</scope>
    <source>
        <strain>MC09</strain>
    </source>
</reference>
<feature type="region of interest" description="Disordered" evidence="1">
    <location>
        <begin position="1"/>
        <end position="48"/>
    </location>
</feature>
<feature type="transmembrane region" description="Helical" evidence="2">
    <location>
        <begin position="126"/>
        <end position="146"/>
    </location>
</feature>
<dbReference type="InterPro" id="IPR008258">
    <property type="entry name" value="Transglycosylase_SLT_dom_1"/>
</dbReference>
<accession>F9ZZJ5</accession>
<gene>
    <name evidence="4" type="ordered locus">Metme_4035</name>
</gene>
<organism evidence="4 5">
    <name type="scientific">Methylomonas methanica (strain DSM 25384 / MC09)</name>
    <dbReference type="NCBI Taxonomy" id="857087"/>
    <lineage>
        <taxon>Bacteria</taxon>
        <taxon>Pseudomonadati</taxon>
        <taxon>Pseudomonadota</taxon>
        <taxon>Gammaproteobacteria</taxon>
        <taxon>Methylococcales</taxon>
        <taxon>Methylococcaceae</taxon>
        <taxon>Methylomonas</taxon>
    </lineage>
</organism>
<keyword evidence="2" id="KW-0472">Membrane</keyword>
<dbReference type="HOGENOM" id="CLU_751895_0_0_6"/>
<dbReference type="InterPro" id="IPR023346">
    <property type="entry name" value="Lysozyme-like_dom_sf"/>
</dbReference>
<dbReference type="eggNOG" id="COG0741">
    <property type="taxonomic scope" value="Bacteria"/>
</dbReference>
<evidence type="ECO:0000313" key="4">
    <source>
        <dbReference type="EMBL" id="AEG02388.1"/>
    </source>
</evidence>
<evidence type="ECO:0000313" key="5">
    <source>
        <dbReference type="Proteomes" id="UP000008888"/>
    </source>
</evidence>
<keyword evidence="2" id="KW-0812">Transmembrane</keyword>
<feature type="compositionally biased region" description="Basic residues" evidence="1">
    <location>
        <begin position="31"/>
        <end position="45"/>
    </location>
</feature>
<feature type="transmembrane region" description="Helical" evidence="2">
    <location>
        <begin position="90"/>
        <end position="114"/>
    </location>
</feature>
<feature type="domain" description="Transglycosylase SLT" evidence="3">
    <location>
        <begin position="202"/>
        <end position="301"/>
    </location>
</feature>
<protein>
    <submittedName>
        <fullName evidence="4">Lytic transglycosylase catalytic</fullName>
    </submittedName>
</protein>
<dbReference type="EMBL" id="CP002738">
    <property type="protein sequence ID" value="AEG02388.1"/>
    <property type="molecule type" value="Genomic_DNA"/>
</dbReference>
<name>F9ZZJ5_METMM</name>
<dbReference type="SUPFAM" id="SSF53955">
    <property type="entry name" value="Lysozyme-like"/>
    <property type="match status" value="1"/>
</dbReference>
<reference evidence="5" key="3">
    <citation type="submission" date="2011-05" db="EMBL/GenBank/DDBJ databases">
        <title>Complete sequence of Methylomonas methanica MC09.</title>
        <authorList>
            <consortium name="US DOE Joint Genome Institute"/>
            <person name="Lucas S."/>
            <person name="Han J."/>
            <person name="Lapidus A."/>
            <person name="Cheng J.-F."/>
            <person name="Goodwin L."/>
            <person name="Pitluck S."/>
            <person name="Peters L."/>
            <person name="Mikhailova N."/>
            <person name="Teshima H."/>
            <person name="Han C."/>
            <person name="Tapia R."/>
            <person name="Land M."/>
            <person name="Hauser L."/>
            <person name="Kyrpides N."/>
            <person name="Ivanova N."/>
            <person name="Pagani I."/>
            <person name="Stein L."/>
            <person name="Woyke T."/>
        </authorList>
    </citation>
    <scope>NUCLEOTIDE SEQUENCE [LARGE SCALE GENOMIC DNA]</scope>
    <source>
        <strain evidence="5">MC09</strain>
    </source>
</reference>
<dbReference type="KEGG" id="mmt:Metme_4035"/>
<dbReference type="AlphaFoldDB" id="F9ZZJ5"/>
<feature type="transmembrane region" description="Helical" evidence="2">
    <location>
        <begin position="56"/>
        <end position="78"/>
    </location>
</feature>
<evidence type="ECO:0000256" key="1">
    <source>
        <dbReference type="SAM" id="MobiDB-lite"/>
    </source>
</evidence>
<dbReference type="RefSeq" id="WP_013820604.1">
    <property type="nucleotide sequence ID" value="NC_015572.1"/>
</dbReference>
<sequence length="374" mass="41436">MAISPKPVIPRQKPTARKVIQADKSQTPATKKPRKPRKTTARKRPQQPAFWSRQNLLLLSLEGLGLAISALLGTMLILGSSASTFSGSGFFGSLLPFAAGVALWALICAVSLLFWLKWRGWLKAKLAFLPAGLAFCMALGMLWFVFHDGYIPVFTHFRSLVGGKQQAAQTTLAHQVYAAYRRHNQSQLLKLIERAEPFAADIRQAAKTFAVDEHLLLGIAATESSFQPRTSQDGGQGLFQITAVPKFILRQASEKLAVKQLDLANPRHNAFIAAATLKHYLAEMKDDLFLGLLAYNIGPRNGGLRFIMQKYGADDFVTMQPYIQQLPRDYPIRVLAYALAFKLWQQEGKLLAYEAAENAIRIQQLGIPGLVTAF</sequence>
<dbReference type="STRING" id="857087.Metme_4035"/>